<name>A0A6A5R0T6_AMPQU</name>
<dbReference type="OrthoDB" id="5337308at2759"/>
<sequence length="162" mass="17902">LSSQNPLQVYESAITNGKRLCKELASFEAQPPLPASLASCGYQVRSGRLRSNVENPLRSMLLSCGILISSSTYVDVRSANTPRNEDSAYSNWFDPVHALMVCNENYKSRDTNSGDKMVWPSEVLWQCWKSTALEAGKLASDLCAIVRLTIINDASQIAIWQA</sequence>
<gene>
    <name evidence="1" type="ORF">BDU57DRAFT_421820</name>
</gene>
<keyword evidence="2" id="KW-1185">Reference proteome</keyword>
<proteinExistence type="predicted"/>
<evidence type="ECO:0000313" key="2">
    <source>
        <dbReference type="Proteomes" id="UP000800096"/>
    </source>
</evidence>
<reference evidence="1" key="1">
    <citation type="journal article" date="2020" name="Stud. Mycol.">
        <title>101 Dothideomycetes genomes: a test case for predicting lifestyles and emergence of pathogens.</title>
        <authorList>
            <person name="Haridas S."/>
            <person name="Albert R."/>
            <person name="Binder M."/>
            <person name="Bloem J."/>
            <person name="Labutti K."/>
            <person name="Salamov A."/>
            <person name="Andreopoulos B."/>
            <person name="Baker S."/>
            <person name="Barry K."/>
            <person name="Bills G."/>
            <person name="Bluhm B."/>
            <person name="Cannon C."/>
            <person name="Castanera R."/>
            <person name="Culley D."/>
            <person name="Daum C."/>
            <person name="Ezra D."/>
            <person name="Gonzalez J."/>
            <person name="Henrissat B."/>
            <person name="Kuo A."/>
            <person name="Liang C."/>
            <person name="Lipzen A."/>
            <person name="Lutzoni F."/>
            <person name="Magnuson J."/>
            <person name="Mondo S."/>
            <person name="Nolan M."/>
            <person name="Ohm R."/>
            <person name="Pangilinan J."/>
            <person name="Park H.-J."/>
            <person name="Ramirez L."/>
            <person name="Alfaro M."/>
            <person name="Sun H."/>
            <person name="Tritt A."/>
            <person name="Yoshinaga Y."/>
            <person name="Zwiers L.-H."/>
            <person name="Turgeon B."/>
            <person name="Goodwin S."/>
            <person name="Spatafora J."/>
            <person name="Crous P."/>
            <person name="Grigoriev I."/>
        </authorList>
    </citation>
    <scope>NUCLEOTIDE SEQUENCE</scope>
    <source>
        <strain evidence="1">HMLAC05119</strain>
    </source>
</reference>
<feature type="non-terminal residue" evidence="1">
    <location>
        <position position="1"/>
    </location>
</feature>
<dbReference type="EMBL" id="ML979132">
    <property type="protein sequence ID" value="KAF1920730.1"/>
    <property type="molecule type" value="Genomic_DNA"/>
</dbReference>
<dbReference type="Proteomes" id="UP000800096">
    <property type="component" value="Unassembled WGS sequence"/>
</dbReference>
<protein>
    <submittedName>
        <fullName evidence="1">Uncharacterized protein</fullName>
    </submittedName>
</protein>
<dbReference type="AlphaFoldDB" id="A0A6A5R0T6"/>
<evidence type="ECO:0000313" key="1">
    <source>
        <dbReference type="EMBL" id="KAF1920730.1"/>
    </source>
</evidence>
<accession>A0A6A5R0T6</accession>
<feature type="non-terminal residue" evidence="1">
    <location>
        <position position="162"/>
    </location>
</feature>
<organism evidence="1 2">
    <name type="scientific">Ampelomyces quisqualis</name>
    <name type="common">Powdery mildew agent</name>
    <dbReference type="NCBI Taxonomy" id="50730"/>
    <lineage>
        <taxon>Eukaryota</taxon>
        <taxon>Fungi</taxon>
        <taxon>Dikarya</taxon>
        <taxon>Ascomycota</taxon>
        <taxon>Pezizomycotina</taxon>
        <taxon>Dothideomycetes</taxon>
        <taxon>Pleosporomycetidae</taxon>
        <taxon>Pleosporales</taxon>
        <taxon>Pleosporineae</taxon>
        <taxon>Phaeosphaeriaceae</taxon>
        <taxon>Ampelomyces</taxon>
    </lineage>
</organism>